<dbReference type="Proteomes" id="UP000622405">
    <property type="component" value="Unassembled WGS sequence"/>
</dbReference>
<proteinExistence type="predicted"/>
<sequence length="551" mass="60806">MDKKSNDSTNQKKEPEKASYPIDTAVFTTAERTIVPIPVPSDATKPLIHELTQYTEHGYGLWKYGAGLPHEKRLDLMSAGYDPTAVTHSSSLLHFFTMTDIHLTDKESPGQVPFYGDQWGVISGYSGIMLYTTHVLDAAVQTINALHQKKSFDFGISLGDNCNCTQYNELRWFIDVLDGQLITPDSGAKDDPIPGPYNDYQDVYQAAGLDKSIPWYQALGNHDHFWMGMFPPDDYIRETLVGDTIINLGNIFTSTDGIKSRGYYMGALDGSTPYGDIIGAGPVADFPAGAPTVPADPNRRSLLRNEWLNEFFNTTSQPQGHGFTEADAAQGFACYSFEPNAQVPLKVIVLDNTQNDDDPVDAHGTGRGSLDSKRYDWLVNELDQGQAEDKLMILATHIPIGATPESSGLNALMSWCPYAAVTEPDLIAKLHSYPNLILLVCGHRHLNMVTALKSPDDSRPELGFWEVETASLREFPQQLRTIEVVKNSDNTVSILTTNVDPAVKAGSFADISRSYALAAQQIFDLPTEDRSYNAELVVQLTPEMQEKLANL</sequence>
<dbReference type="RefSeq" id="WP_186894256.1">
    <property type="nucleotide sequence ID" value="NZ_WJBE01000007.1"/>
</dbReference>
<comment type="caution">
    <text evidence="2">The sequence shown here is derived from an EMBL/GenBank/DDBJ whole genome shotgun (WGS) entry which is preliminary data.</text>
</comment>
<dbReference type="InterPro" id="IPR051918">
    <property type="entry name" value="STPP_CPPED1"/>
</dbReference>
<dbReference type="SUPFAM" id="SSF56300">
    <property type="entry name" value="Metallo-dependent phosphatases"/>
    <property type="match status" value="1"/>
</dbReference>
<dbReference type="InterPro" id="IPR022507">
    <property type="entry name" value="Metallophosphoesterase_RPA4764"/>
</dbReference>
<feature type="region of interest" description="Disordered" evidence="1">
    <location>
        <begin position="1"/>
        <end position="20"/>
    </location>
</feature>
<evidence type="ECO:0000313" key="3">
    <source>
        <dbReference type="Proteomes" id="UP000622405"/>
    </source>
</evidence>
<organism evidence="2 3">
    <name type="scientific">Acetobacterium malicum</name>
    <dbReference type="NCBI Taxonomy" id="52692"/>
    <lineage>
        <taxon>Bacteria</taxon>
        <taxon>Bacillati</taxon>
        <taxon>Bacillota</taxon>
        <taxon>Clostridia</taxon>
        <taxon>Eubacteriales</taxon>
        <taxon>Eubacteriaceae</taxon>
        <taxon>Acetobacterium</taxon>
    </lineage>
</organism>
<evidence type="ECO:0000313" key="2">
    <source>
        <dbReference type="EMBL" id="MBC3899848.1"/>
    </source>
</evidence>
<evidence type="ECO:0000256" key="1">
    <source>
        <dbReference type="SAM" id="MobiDB-lite"/>
    </source>
</evidence>
<dbReference type="InterPro" id="IPR029052">
    <property type="entry name" value="Metallo-depent_PP-like"/>
</dbReference>
<dbReference type="EMBL" id="WJBE01000007">
    <property type="protein sequence ID" value="MBC3899848.1"/>
    <property type="molecule type" value="Genomic_DNA"/>
</dbReference>
<dbReference type="NCBIfam" id="TIGR03768">
    <property type="entry name" value="RPA4764"/>
    <property type="match status" value="1"/>
</dbReference>
<gene>
    <name evidence="2" type="ORF">GH811_09495</name>
</gene>
<dbReference type="Gene3D" id="3.60.21.10">
    <property type="match status" value="2"/>
</dbReference>
<keyword evidence="3" id="KW-1185">Reference proteome</keyword>
<accession>A0ABR6YXH8</accession>
<dbReference type="PANTHER" id="PTHR43143:SF1">
    <property type="entry name" value="SERINE_THREONINE-PROTEIN PHOSPHATASE CPPED1"/>
    <property type="match status" value="1"/>
</dbReference>
<protein>
    <submittedName>
        <fullName evidence="2">TIGR03768 family metallophosphoesterase</fullName>
    </submittedName>
</protein>
<feature type="compositionally biased region" description="Basic and acidic residues" evidence="1">
    <location>
        <begin position="1"/>
        <end position="17"/>
    </location>
</feature>
<dbReference type="PANTHER" id="PTHR43143">
    <property type="entry name" value="METALLOPHOSPHOESTERASE, CALCINEURIN SUPERFAMILY"/>
    <property type="match status" value="1"/>
</dbReference>
<name>A0ABR6YXH8_9FIRM</name>
<reference evidence="2 3" key="1">
    <citation type="journal article" date="2020" name="mSystems">
        <title>Defining Genomic and Predicted Metabolic Features of the Acetobacterium Genus.</title>
        <authorList>
            <person name="Ross D.E."/>
            <person name="Marshall C.W."/>
            <person name="Gulliver D."/>
            <person name="May H.D."/>
            <person name="Norman R.S."/>
        </authorList>
    </citation>
    <scope>NUCLEOTIDE SEQUENCE [LARGE SCALE GENOMIC DNA]</scope>
    <source>
        <strain evidence="2 3">DSM 4132</strain>
    </source>
</reference>